<organism evidence="5 6">
    <name type="scientific">Candidatus Paraluminiphilus aquimaris</name>
    <dbReference type="NCBI Taxonomy" id="2518994"/>
    <lineage>
        <taxon>Bacteria</taxon>
        <taxon>Pseudomonadati</taxon>
        <taxon>Pseudomonadota</taxon>
        <taxon>Gammaproteobacteria</taxon>
        <taxon>Cellvibrionales</taxon>
        <taxon>Halieaceae</taxon>
        <taxon>Candidatus Paraluminiphilus</taxon>
    </lineage>
</organism>
<keyword evidence="2 4" id="KW-0548">Nucleotidyltransferase</keyword>
<evidence type="ECO:0000313" key="6">
    <source>
        <dbReference type="Proteomes" id="UP001317963"/>
    </source>
</evidence>
<dbReference type="SUPFAM" id="SSF53448">
    <property type="entry name" value="Nucleotide-diphospho-sugar transferases"/>
    <property type="match status" value="1"/>
</dbReference>
<dbReference type="RefSeq" id="WP_279241271.1">
    <property type="nucleotide sequence ID" value="NZ_CP036501.1"/>
</dbReference>
<name>A0ABY6Q7D6_9GAMM</name>
<evidence type="ECO:0000256" key="3">
    <source>
        <dbReference type="ARBA" id="ARBA00022985"/>
    </source>
</evidence>
<dbReference type="NCBIfam" id="TIGR00466">
    <property type="entry name" value="kdsB"/>
    <property type="match status" value="1"/>
</dbReference>
<comment type="function">
    <text evidence="4">Activates KDO (a required 8-carbon sugar) for incorporation into bacterial lipopolysaccharide in Gram-negative bacteria.</text>
</comment>
<keyword evidence="1 4" id="KW-0808">Transferase</keyword>
<dbReference type="EC" id="2.7.7.38" evidence="4"/>
<protein>
    <recommendedName>
        <fullName evidence="4">3-deoxy-manno-octulosonate cytidylyltransferase</fullName>
        <ecNumber evidence="4">2.7.7.38</ecNumber>
    </recommendedName>
    <alternativeName>
        <fullName evidence="4">CMP-2-keto-3-deoxyoctulosonic acid synthase</fullName>
        <shortName evidence="4">CKS</shortName>
        <shortName evidence="4">CMP-KDO synthase</shortName>
    </alternativeName>
</protein>
<comment type="catalytic activity">
    <reaction evidence="4">
        <text>3-deoxy-alpha-D-manno-oct-2-ulosonate + CTP = CMP-3-deoxy-beta-D-manno-octulosonate + diphosphate</text>
        <dbReference type="Rhea" id="RHEA:23448"/>
        <dbReference type="ChEBI" id="CHEBI:33019"/>
        <dbReference type="ChEBI" id="CHEBI:37563"/>
        <dbReference type="ChEBI" id="CHEBI:85986"/>
        <dbReference type="ChEBI" id="CHEBI:85987"/>
        <dbReference type="EC" id="2.7.7.38"/>
    </reaction>
</comment>
<dbReference type="CDD" id="cd02517">
    <property type="entry name" value="CMP-KDO-Synthetase"/>
    <property type="match status" value="1"/>
</dbReference>
<dbReference type="PANTHER" id="PTHR42866:SF2">
    <property type="entry name" value="3-DEOXY-MANNO-OCTULOSONATE CYTIDYLYLTRANSFERASE, MITOCHONDRIAL"/>
    <property type="match status" value="1"/>
</dbReference>
<dbReference type="Pfam" id="PF02348">
    <property type="entry name" value="CTP_transf_3"/>
    <property type="match status" value="1"/>
</dbReference>
<dbReference type="InterPro" id="IPR003329">
    <property type="entry name" value="Cytidylyl_trans"/>
</dbReference>
<evidence type="ECO:0000313" key="5">
    <source>
        <dbReference type="EMBL" id="UZP74811.1"/>
    </source>
</evidence>
<comment type="subcellular location">
    <subcellularLocation>
        <location evidence="4">Cytoplasm</location>
    </subcellularLocation>
</comment>
<dbReference type="HAMAP" id="MF_00057">
    <property type="entry name" value="KdsB"/>
    <property type="match status" value="1"/>
</dbReference>
<dbReference type="Proteomes" id="UP001317963">
    <property type="component" value="Chromosome"/>
</dbReference>
<gene>
    <name evidence="4 5" type="primary">kdsB</name>
    <name evidence="5" type="ORF">E0F26_08700</name>
</gene>
<proteinExistence type="inferred from homology"/>
<dbReference type="PANTHER" id="PTHR42866">
    <property type="entry name" value="3-DEOXY-MANNO-OCTULOSONATE CYTIDYLYLTRANSFERASE"/>
    <property type="match status" value="1"/>
</dbReference>
<evidence type="ECO:0000256" key="2">
    <source>
        <dbReference type="ARBA" id="ARBA00022695"/>
    </source>
</evidence>
<dbReference type="Gene3D" id="3.90.550.10">
    <property type="entry name" value="Spore Coat Polysaccharide Biosynthesis Protein SpsA, Chain A"/>
    <property type="match status" value="1"/>
</dbReference>
<dbReference type="InterPro" id="IPR029044">
    <property type="entry name" value="Nucleotide-diphossugar_trans"/>
</dbReference>
<keyword evidence="3 4" id="KW-0448">Lipopolysaccharide biosynthesis</keyword>
<keyword evidence="4" id="KW-0963">Cytoplasm</keyword>
<dbReference type="NCBIfam" id="NF003952">
    <property type="entry name" value="PRK05450.1-5"/>
    <property type="match status" value="1"/>
</dbReference>
<comment type="similarity">
    <text evidence="4">Belongs to the KdsB family.</text>
</comment>
<dbReference type="EMBL" id="CP036501">
    <property type="protein sequence ID" value="UZP74811.1"/>
    <property type="molecule type" value="Genomic_DNA"/>
</dbReference>
<reference evidence="5 6" key="1">
    <citation type="submission" date="2019-02" db="EMBL/GenBank/DDBJ databases">
        <title>Halieaceae_genomes.</title>
        <authorList>
            <person name="Li S.-H."/>
        </authorList>
    </citation>
    <scope>NUCLEOTIDE SEQUENCE [LARGE SCALE GENOMIC DNA]</scope>
    <source>
        <strain evidence="5 6">JH123</strain>
    </source>
</reference>
<dbReference type="InterPro" id="IPR004528">
    <property type="entry name" value="KdsB"/>
</dbReference>
<evidence type="ECO:0000256" key="4">
    <source>
        <dbReference type="HAMAP-Rule" id="MF_00057"/>
    </source>
</evidence>
<comment type="pathway">
    <text evidence="4">Nucleotide-sugar biosynthesis; CMP-3-deoxy-D-manno-octulosonate biosynthesis; CMP-3-deoxy-D-manno-octulosonate from 3-deoxy-D-manno-octulosonate and CTP: step 1/1.</text>
</comment>
<keyword evidence="6" id="KW-1185">Reference proteome</keyword>
<dbReference type="GO" id="GO:0008690">
    <property type="term" value="F:3-deoxy-manno-octulosonate cytidylyltransferase activity"/>
    <property type="evidence" value="ECO:0007669"/>
    <property type="project" value="UniProtKB-EC"/>
</dbReference>
<accession>A0ABY6Q7D6</accession>
<sequence length="247" mass="27148">MYHIVIPARYSSTRLPAKALAEINGKPMVYWVWRQALQSSAVSVTVATDDERIRSALSVHGAEVVMTDPAHPSGTDRLAEVGRLKGWDDGSVVVNLQGDEPLMPVANLEQVAELLLTHPEASISTLSEPISSYSAFTDPAVVKVVSDRVGRAQYFSRAPIPQLRGDTNNIVPTEARRHIGLYAYRVSFLREFSSRSVAPYEQLESLEQLRALHYGHEIRIADACETVPAGVDTLADLEAVRAIMADR</sequence>
<evidence type="ECO:0000256" key="1">
    <source>
        <dbReference type="ARBA" id="ARBA00022679"/>
    </source>
</evidence>